<keyword evidence="2" id="KW-1185">Reference proteome</keyword>
<proteinExistence type="predicted"/>
<dbReference type="SUPFAM" id="SSF55874">
    <property type="entry name" value="ATPase domain of HSP90 chaperone/DNA topoisomerase II/histidine kinase"/>
    <property type="match status" value="1"/>
</dbReference>
<gene>
    <name evidence="1" type="ORF">DSL64_24890</name>
</gene>
<name>A0A3D8Y474_9BACT</name>
<dbReference type="EMBL" id="QNUL01000031">
    <property type="protein sequence ID" value="REA57053.1"/>
    <property type="molecule type" value="Genomic_DNA"/>
</dbReference>
<dbReference type="InterPro" id="IPR036890">
    <property type="entry name" value="HATPase_C_sf"/>
</dbReference>
<dbReference type="Gene3D" id="3.30.565.10">
    <property type="entry name" value="Histidine kinase-like ATPase, C-terminal domain"/>
    <property type="match status" value="1"/>
</dbReference>
<dbReference type="Proteomes" id="UP000256373">
    <property type="component" value="Unassembled WGS sequence"/>
</dbReference>
<protein>
    <recommendedName>
        <fullName evidence="3">Histidine kinase/HSP90-like ATPase domain-containing protein</fullName>
    </recommendedName>
</protein>
<sequence>MKENEEQLRIDFSNKSEDISDILDMCTSYIIKKTAGDLGSVVLSKVKWVLTELLTNAIKHSETSTSTILVSINNEEIILQKQDSGAPMQFYDSSLNQTISWPITNKLYDTSHIIYTSSTETLIAHIVSDGSIRFLIEEIEPEDVRESILTDMSEHFGLLIITKSSTEFSYLYSSDKKMNLFKSVFKREIHP</sequence>
<dbReference type="OrthoDB" id="947656at2"/>
<dbReference type="AlphaFoldDB" id="A0A3D8Y474"/>
<comment type="caution">
    <text evidence="1">The sequence shown here is derived from an EMBL/GenBank/DDBJ whole genome shotgun (WGS) entry which is preliminary data.</text>
</comment>
<organism evidence="1 2">
    <name type="scientific">Dyadobacter luteus</name>
    <dbReference type="NCBI Taxonomy" id="2259619"/>
    <lineage>
        <taxon>Bacteria</taxon>
        <taxon>Pseudomonadati</taxon>
        <taxon>Bacteroidota</taxon>
        <taxon>Cytophagia</taxon>
        <taxon>Cytophagales</taxon>
        <taxon>Spirosomataceae</taxon>
        <taxon>Dyadobacter</taxon>
    </lineage>
</organism>
<dbReference type="RefSeq" id="WP_115833667.1">
    <property type="nucleotide sequence ID" value="NZ_QNUL01000031.1"/>
</dbReference>
<accession>A0A3D8Y474</accession>
<evidence type="ECO:0000313" key="2">
    <source>
        <dbReference type="Proteomes" id="UP000256373"/>
    </source>
</evidence>
<evidence type="ECO:0000313" key="1">
    <source>
        <dbReference type="EMBL" id="REA57053.1"/>
    </source>
</evidence>
<reference evidence="1 2" key="1">
    <citation type="submission" date="2018-07" db="EMBL/GenBank/DDBJ databases">
        <title>Dyadobacter roseus sp. nov., isolated from rose rhizosphere soil.</title>
        <authorList>
            <person name="Chen L."/>
        </authorList>
    </citation>
    <scope>NUCLEOTIDE SEQUENCE [LARGE SCALE GENOMIC DNA]</scope>
    <source>
        <strain evidence="1 2">RS19</strain>
    </source>
</reference>
<evidence type="ECO:0008006" key="3">
    <source>
        <dbReference type="Google" id="ProtNLM"/>
    </source>
</evidence>